<proteinExistence type="predicted"/>
<sequence length="65" mass="7529">MKEEYSHESHQFVFSRTLGKQYCVKCGLIALNNGLSQWAVEKGCLNELHPSFKSTRAKFTNKFIF</sequence>
<dbReference type="Proteomes" id="UP000221837">
    <property type="component" value="Genome"/>
</dbReference>
<protein>
    <submittedName>
        <fullName evidence="1">Uncharacterized protein</fullName>
    </submittedName>
</protein>
<accession>A0A1S6UAS8</accession>
<evidence type="ECO:0000313" key="1">
    <source>
        <dbReference type="EMBL" id="AQW88838.1"/>
    </source>
</evidence>
<reference evidence="1" key="1">
    <citation type="submission" date="2017-02" db="EMBL/GenBank/DDBJ databases">
        <title>Genome sequence of Serratia marcescens phage BF.</title>
        <authorList>
            <person name="Casey E."/>
            <person name="Fitzgerald B."/>
            <person name="Mahony J."/>
            <person name="Lugli G."/>
            <person name="Ventura M."/>
            <person name="van Sinderen D."/>
        </authorList>
    </citation>
    <scope>NUCLEOTIDE SEQUENCE [LARGE SCALE GENOMIC DNA]</scope>
</reference>
<keyword evidence="2" id="KW-1185">Reference proteome</keyword>
<gene>
    <name evidence="1" type="ORF">BF_0313</name>
</gene>
<name>A0A1S6UAS8_9CAUD</name>
<organism evidence="1 2">
    <name type="scientific">Serratia phage BF</name>
    <dbReference type="NCBI Taxonomy" id="1962671"/>
    <lineage>
        <taxon>Viruses</taxon>
        <taxon>Duplodnaviria</taxon>
        <taxon>Heunggongvirae</taxon>
        <taxon>Uroviricota</taxon>
        <taxon>Caudoviricetes</taxon>
        <taxon>Eneladusvirus</taxon>
        <taxon>Eneladusvirus BF</taxon>
    </lineage>
</organism>
<evidence type="ECO:0000313" key="2">
    <source>
        <dbReference type="Proteomes" id="UP000221837"/>
    </source>
</evidence>
<dbReference type="EMBL" id="KY630187">
    <property type="protein sequence ID" value="AQW88838.1"/>
    <property type="molecule type" value="Genomic_DNA"/>
</dbReference>
<dbReference type="OrthoDB" id="21394at10239"/>